<gene>
    <name evidence="1" type="ORF">Amon02_000723100</name>
</gene>
<comment type="caution">
    <text evidence="1">The sequence shown here is derived from an EMBL/GenBank/DDBJ whole genome shotgun (WGS) entry which is preliminary data.</text>
</comment>
<evidence type="ECO:0000313" key="2">
    <source>
        <dbReference type="Proteomes" id="UP001165064"/>
    </source>
</evidence>
<name>A0ACB5TB05_AMBMO</name>
<dbReference type="Proteomes" id="UP001165064">
    <property type="component" value="Unassembled WGS sequence"/>
</dbReference>
<accession>A0ACB5TB05</accession>
<reference evidence="1" key="1">
    <citation type="submission" date="2023-04" db="EMBL/GenBank/DDBJ databases">
        <title>Ambrosiozyma monospora NBRC 10751.</title>
        <authorList>
            <person name="Ichikawa N."/>
            <person name="Sato H."/>
            <person name="Tonouchi N."/>
        </authorList>
    </citation>
    <scope>NUCLEOTIDE SEQUENCE</scope>
    <source>
        <strain evidence="1">NBRC 10751</strain>
    </source>
</reference>
<sequence length="269" mass="30011">MINKNRLHISIISTLVLLCLLILPANGSFPPPLGGAPGLGQSLTLEKKPTNNNPQSDASIHNFNNTPFKNWEEFTQSSVEESCGVTFATINDLNSKIVRPTLKKLVNENFFKIFRLNLYKECPFWSGSEGFCMHRSCAVDTIDDWAELPEIWQPEALGKLEGASKESPIPIPNPAGKNNDGITSADSVDGSCIVGPSKKDKSKDYCELDENNQDVVYVNLVENPERFTGYGGDQSFQIWKSIYSENCFNLGHDQCVEKNFFYKLISVYV</sequence>
<evidence type="ECO:0000313" key="1">
    <source>
        <dbReference type="EMBL" id="GME84950.1"/>
    </source>
</evidence>
<protein>
    <submittedName>
        <fullName evidence="1">Unnamed protein product</fullName>
    </submittedName>
</protein>
<dbReference type="EMBL" id="BSXS01005962">
    <property type="protein sequence ID" value="GME84950.1"/>
    <property type="molecule type" value="Genomic_DNA"/>
</dbReference>
<proteinExistence type="predicted"/>
<organism evidence="1 2">
    <name type="scientific">Ambrosiozyma monospora</name>
    <name type="common">Yeast</name>
    <name type="synonym">Endomycopsis monosporus</name>
    <dbReference type="NCBI Taxonomy" id="43982"/>
    <lineage>
        <taxon>Eukaryota</taxon>
        <taxon>Fungi</taxon>
        <taxon>Dikarya</taxon>
        <taxon>Ascomycota</taxon>
        <taxon>Saccharomycotina</taxon>
        <taxon>Pichiomycetes</taxon>
        <taxon>Pichiales</taxon>
        <taxon>Pichiaceae</taxon>
        <taxon>Ambrosiozyma</taxon>
    </lineage>
</organism>
<keyword evidence="2" id="KW-1185">Reference proteome</keyword>